<feature type="transmembrane region" description="Helical" evidence="1">
    <location>
        <begin position="135"/>
        <end position="154"/>
    </location>
</feature>
<dbReference type="GO" id="GO:0000155">
    <property type="term" value="F:phosphorelay sensor kinase activity"/>
    <property type="evidence" value="ECO:0007669"/>
    <property type="project" value="InterPro"/>
</dbReference>
<keyword evidence="1" id="KW-0812">Transmembrane</keyword>
<feature type="domain" description="Signal transduction histidine kinase internal region" evidence="2">
    <location>
        <begin position="172"/>
        <end position="250"/>
    </location>
</feature>
<evidence type="ECO:0000259" key="2">
    <source>
        <dbReference type="Pfam" id="PF06580"/>
    </source>
</evidence>
<feature type="transmembrane region" description="Helical" evidence="1">
    <location>
        <begin position="53"/>
        <end position="71"/>
    </location>
</feature>
<keyword evidence="3" id="KW-0808">Transferase</keyword>
<dbReference type="PANTHER" id="PTHR34220:SF7">
    <property type="entry name" value="SENSOR HISTIDINE KINASE YPDA"/>
    <property type="match status" value="1"/>
</dbReference>
<gene>
    <name evidence="3" type="ORF">JKP34_01155</name>
</gene>
<reference evidence="3" key="1">
    <citation type="submission" date="2021-01" db="EMBL/GenBank/DDBJ databases">
        <title>Marivirga sp. nov., isolated from intertidal surface sediments.</title>
        <authorList>
            <person name="Zhang M."/>
        </authorList>
    </citation>
    <scope>NUCLEOTIDE SEQUENCE</scope>
    <source>
        <strain evidence="3">SM1354</strain>
    </source>
</reference>
<keyword evidence="3" id="KW-0418">Kinase</keyword>
<accession>A0A937DI67</accession>
<name>A0A937DI67_9BACT</name>
<evidence type="ECO:0000313" key="4">
    <source>
        <dbReference type="Proteomes" id="UP000642920"/>
    </source>
</evidence>
<dbReference type="RefSeq" id="WP_201916852.1">
    <property type="nucleotide sequence ID" value="NZ_JAERQG010000001.1"/>
</dbReference>
<dbReference type="InterPro" id="IPR010559">
    <property type="entry name" value="Sig_transdc_His_kin_internal"/>
</dbReference>
<organism evidence="3 4">
    <name type="scientific">Marivirga atlantica</name>
    <dbReference type="NCBI Taxonomy" id="1548457"/>
    <lineage>
        <taxon>Bacteria</taxon>
        <taxon>Pseudomonadati</taxon>
        <taxon>Bacteroidota</taxon>
        <taxon>Cytophagia</taxon>
        <taxon>Cytophagales</taxon>
        <taxon>Marivirgaceae</taxon>
        <taxon>Marivirga</taxon>
    </lineage>
</organism>
<feature type="transmembrane region" description="Helical" evidence="1">
    <location>
        <begin position="92"/>
        <end position="115"/>
    </location>
</feature>
<feature type="transmembrane region" description="Helical" evidence="1">
    <location>
        <begin position="21"/>
        <end position="38"/>
    </location>
</feature>
<keyword evidence="1" id="KW-1133">Transmembrane helix</keyword>
<dbReference type="Gene3D" id="3.30.565.10">
    <property type="entry name" value="Histidine kinase-like ATPase, C-terminal domain"/>
    <property type="match status" value="1"/>
</dbReference>
<comment type="caution">
    <text evidence="3">The sequence shown here is derived from an EMBL/GenBank/DDBJ whole genome shotgun (WGS) entry which is preliminary data.</text>
</comment>
<protein>
    <submittedName>
        <fullName evidence="3">Histidine kinase</fullName>
    </submittedName>
</protein>
<keyword evidence="4" id="KW-1185">Reference proteome</keyword>
<dbReference type="GO" id="GO:0016020">
    <property type="term" value="C:membrane"/>
    <property type="evidence" value="ECO:0007669"/>
    <property type="project" value="InterPro"/>
</dbReference>
<dbReference type="InterPro" id="IPR050640">
    <property type="entry name" value="Bact_2-comp_sensor_kinase"/>
</dbReference>
<dbReference type="InterPro" id="IPR036890">
    <property type="entry name" value="HATPase_C_sf"/>
</dbReference>
<dbReference type="Pfam" id="PF06580">
    <property type="entry name" value="His_kinase"/>
    <property type="match status" value="1"/>
</dbReference>
<dbReference type="PANTHER" id="PTHR34220">
    <property type="entry name" value="SENSOR HISTIDINE KINASE YPDA"/>
    <property type="match status" value="1"/>
</dbReference>
<proteinExistence type="predicted"/>
<dbReference type="Proteomes" id="UP000642920">
    <property type="component" value="Unassembled WGS sequence"/>
</dbReference>
<evidence type="ECO:0000313" key="3">
    <source>
        <dbReference type="EMBL" id="MBL0763836.1"/>
    </source>
</evidence>
<sequence>MSKDNRDAPKNWRSVKTLKSLLIVNSIIAAIITISFHPDKATSLAIFNEWREFLYSFIISLALSYGISVIVEFTDTRISWIHEPLKRLIVELLSVTAYAFIVGFLFATILLWGFYDFTFDTLPWDNILRNTRWPIIISLIVTIAFTTRAFLFEWRTAAIASEKLRADRFQGQYQSLKNQLNPHFLFNSLNTLSNLVYDDQEKAIVFIQKLSKIYRYVIEVQQEELVTVRQELSFLENYLGLQKLRFGDNLQVEINVENQEALIPPLSLQLLLENAIKHNIISSDDPLHIEIIGKEDSIIVRNNLQIKDIKENSTGIGLENIRSRLSYFSDESLKVTQNEKEFIVELPIMKSA</sequence>
<keyword evidence="1" id="KW-0472">Membrane</keyword>
<dbReference type="AlphaFoldDB" id="A0A937DI67"/>
<dbReference type="EMBL" id="JAERQG010000001">
    <property type="protein sequence ID" value="MBL0763836.1"/>
    <property type="molecule type" value="Genomic_DNA"/>
</dbReference>
<evidence type="ECO:0000256" key="1">
    <source>
        <dbReference type="SAM" id="Phobius"/>
    </source>
</evidence>